<organism evidence="1 2">
    <name type="scientific">Corynebacterium sphenisci DSM 44792</name>
    <dbReference type="NCBI Taxonomy" id="1437874"/>
    <lineage>
        <taxon>Bacteria</taxon>
        <taxon>Bacillati</taxon>
        <taxon>Actinomycetota</taxon>
        <taxon>Actinomycetes</taxon>
        <taxon>Mycobacteriales</taxon>
        <taxon>Corynebacteriaceae</taxon>
        <taxon>Corynebacterium</taxon>
    </lineage>
</organism>
<name>A0A1L7CXE5_9CORY</name>
<dbReference type="EMBL" id="CP009248">
    <property type="protein sequence ID" value="APT90488.1"/>
    <property type="molecule type" value="Genomic_DNA"/>
</dbReference>
<reference evidence="1 2" key="1">
    <citation type="submission" date="2014-08" db="EMBL/GenBank/DDBJ databases">
        <title>Complete genome sequence of Corynebacterium sphenisci CECT 5990(T) (=DSM 44792(T)), isolated from healthy wild penguins.</title>
        <authorList>
            <person name="Ruckert C."/>
            <person name="Albersmeier A."/>
            <person name="Winkler A."/>
            <person name="Kalinowski J."/>
        </authorList>
    </citation>
    <scope>NUCLEOTIDE SEQUENCE [LARGE SCALE GENOMIC DNA]</scope>
    <source>
        <strain evidence="1 2">DSM 44792</strain>
    </source>
</reference>
<dbReference type="KEGG" id="csph:CSPHI_04925"/>
<sequence>MTDRDHLAIVTTDTIRPGDTLAYLHQHLLTAGDAATAEVHRATVERVSATQVRMTTGERWLRASLPLVSVWGGSSFAACAAVFDGPQADERVRAAATANHHLNRLRSMLVAASQDEVLRTRAETRRVFDDYLSAASVAWGDEAGSHLPPGAAVAR</sequence>
<proteinExistence type="predicted"/>
<evidence type="ECO:0000313" key="1">
    <source>
        <dbReference type="EMBL" id="APT90488.1"/>
    </source>
</evidence>
<dbReference type="RefSeq" id="WP_075691740.1">
    <property type="nucleotide sequence ID" value="NZ_CP009248.1"/>
</dbReference>
<accession>A0A1L7CXE5</accession>
<dbReference type="STRING" id="1437874.CSPHI_04925"/>
<dbReference type="Proteomes" id="UP000185469">
    <property type="component" value="Chromosome"/>
</dbReference>
<keyword evidence="2" id="KW-1185">Reference proteome</keyword>
<evidence type="ECO:0000313" key="2">
    <source>
        <dbReference type="Proteomes" id="UP000185469"/>
    </source>
</evidence>
<dbReference type="AlphaFoldDB" id="A0A1L7CXE5"/>
<gene>
    <name evidence="1" type="ORF">CSPHI_04925</name>
</gene>
<protein>
    <submittedName>
        <fullName evidence="1">Uncharacterized protein</fullName>
    </submittedName>
</protein>